<dbReference type="SUPFAM" id="SSF55073">
    <property type="entry name" value="Nucleotide cyclase"/>
    <property type="match status" value="1"/>
</dbReference>
<keyword evidence="2" id="KW-0472">Membrane</keyword>
<dbReference type="PROSITE" id="PS50883">
    <property type="entry name" value="EAL"/>
    <property type="match status" value="1"/>
</dbReference>
<evidence type="ECO:0000259" key="4">
    <source>
        <dbReference type="PROSITE" id="PS50887"/>
    </source>
</evidence>
<dbReference type="PROSITE" id="PS50887">
    <property type="entry name" value="GGDEF"/>
    <property type="match status" value="1"/>
</dbReference>
<evidence type="ECO:0000259" key="3">
    <source>
        <dbReference type="PROSITE" id="PS50883"/>
    </source>
</evidence>
<evidence type="ECO:0008006" key="7">
    <source>
        <dbReference type="Google" id="ProtNLM"/>
    </source>
</evidence>
<dbReference type="AlphaFoldDB" id="A0A231V3K5"/>
<evidence type="ECO:0000313" key="5">
    <source>
        <dbReference type="EMBL" id="OXT02730.1"/>
    </source>
</evidence>
<dbReference type="InterPro" id="IPR035919">
    <property type="entry name" value="EAL_sf"/>
</dbReference>
<dbReference type="InterPro" id="IPR043128">
    <property type="entry name" value="Rev_trsase/Diguanyl_cyclase"/>
</dbReference>
<dbReference type="SMART" id="SM00267">
    <property type="entry name" value="GGDEF"/>
    <property type="match status" value="1"/>
</dbReference>
<protein>
    <recommendedName>
        <fullName evidence="7">GGDEF-domain containing protein</fullName>
    </recommendedName>
</protein>
<evidence type="ECO:0000256" key="2">
    <source>
        <dbReference type="SAM" id="Phobius"/>
    </source>
</evidence>
<dbReference type="InterPro" id="IPR000160">
    <property type="entry name" value="GGDEF_dom"/>
</dbReference>
<dbReference type="EMBL" id="NBYO01000001">
    <property type="protein sequence ID" value="OXT02730.1"/>
    <property type="molecule type" value="Genomic_DNA"/>
</dbReference>
<evidence type="ECO:0000256" key="1">
    <source>
        <dbReference type="SAM" id="MobiDB-lite"/>
    </source>
</evidence>
<dbReference type="Gene3D" id="3.20.20.450">
    <property type="entry name" value="EAL domain"/>
    <property type="match status" value="1"/>
</dbReference>
<dbReference type="PANTHER" id="PTHR44757:SF2">
    <property type="entry name" value="BIOFILM ARCHITECTURE MAINTENANCE PROTEIN MBAA"/>
    <property type="match status" value="1"/>
</dbReference>
<keyword evidence="2" id="KW-0812">Transmembrane</keyword>
<keyword evidence="2" id="KW-1133">Transmembrane helix</keyword>
<dbReference type="CDD" id="cd01948">
    <property type="entry name" value="EAL"/>
    <property type="match status" value="1"/>
</dbReference>
<dbReference type="NCBIfam" id="TIGR00254">
    <property type="entry name" value="GGDEF"/>
    <property type="match status" value="1"/>
</dbReference>
<dbReference type="InterPro" id="IPR029787">
    <property type="entry name" value="Nucleotide_cyclase"/>
</dbReference>
<sequence>MVERQTIQSASFVRSSVLFVMVVLFTFGAIYSFRAIDRLLDDDARQIAEQWADAFIVQADLMDTILAERSLSTQQRQTLDIIAKEGSIFRFNLYDAQGNLKLVSDRHAHLHNAESLFEHEPHVAADILQGSRHTNLRNAGEGSDQPDFYAESYVPIERGGTVAGVAEIYVDQTARREIFAQALYPNLGLTLVLCLIAMLHSVYTARLLKKEKRASDRAFHLAHHDVLTGIANREVFHQRLEKMFQGRRQVDARTAIHMIDLDGFKTVNDRYGHGVGDELLRTVTDALLRSIRKDDLLARLGGDEFAVIQTDVHDRDIALGLADRLAEAVRQITELGKVKVHVTASIGTYILKTISDDETANLALSRADAALYHAKAQGKDRAAMFEPAMENLVRTRQKMRDLLIAAVEDDTIEVFYQPQHDANLGALCGFEALARLPDGANGYVSPDQFIPLAEELRLMPRLGASILQRACQTATAWPEHLQLAVNLSVQQFDGNLVKTVKAALAQSGLRSSRLELEITESMFIRDHDVAAIERQLHELKTLGVQIAMDDFGTGYSSLSSLWRFPFDKLKVDRSVVSQLDQSETVNFVLETIATLGRTMKLRVTAEGVENEAQRNSAEMAGCNEIQGYFYAEPMSSDMVEGHILKSVANVMRRNEPGKTKTDVDGTKGDRQAAGKRSA</sequence>
<dbReference type="Proteomes" id="UP000215405">
    <property type="component" value="Unassembled WGS sequence"/>
</dbReference>
<feature type="compositionally biased region" description="Basic and acidic residues" evidence="1">
    <location>
        <begin position="652"/>
        <end position="672"/>
    </location>
</feature>
<proteinExistence type="predicted"/>
<dbReference type="InterPro" id="IPR052155">
    <property type="entry name" value="Biofilm_reg_signaling"/>
</dbReference>
<dbReference type="SMART" id="SM00052">
    <property type="entry name" value="EAL"/>
    <property type="match status" value="1"/>
</dbReference>
<dbReference type="Pfam" id="PF00563">
    <property type="entry name" value="EAL"/>
    <property type="match status" value="1"/>
</dbReference>
<dbReference type="GO" id="GO:0003824">
    <property type="term" value="F:catalytic activity"/>
    <property type="evidence" value="ECO:0007669"/>
    <property type="project" value="UniProtKB-ARBA"/>
</dbReference>
<dbReference type="SUPFAM" id="SSF141868">
    <property type="entry name" value="EAL domain-like"/>
    <property type="match status" value="1"/>
</dbReference>
<dbReference type="Gene3D" id="3.30.70.270">
    <property type="match status" value="1"/>
</dbReference>
<feature type="domain" description="GGDEF" evidence="4">
    <location>
        <begin position="252"/>
        <end position="387"/>
    </location>
</feature>
<gene>
    <name evidence="5" type="ORF">B7H23_07570</name>
</gene>
<dbReference type="RefSeq" id="WP_094076680.1">
    <property type="nucleotide sequence ID" value="NZ_NBYO01000001.1"/>
</dbReference>
<dbReference type="Pfam" id="PF00990">
    <property type="entry name" value="GGDEF"/>
    <property type="match status" value="1"/>
</dbReference>
<keyword evidence="6" id="KW-1185">Reference proteome</keyword>
<feature type="transmembrane region" description="Helical" evidence="2">
    <location>
        <begin position="183"/>
        <end position="203"/>
    </location>
</feature>
<dbReference type="PANTHER" id="PTHR44757">
    <property type="entry name" value="DIGUANYLATE CYCLASE DGCP"/>
    <property type="match status" value="1"/>
</dbReference>
<comment type="caution">
    <text evidence="5">The sequence shown here is derived from an EMBL/GenBank/DDBJ whole genome shotgun (WGS) entry which is preliminary data.</text>
</comment>
<dbReference type="CDD" id="cd01949">
    <property type="entry name" value="GGDEF"/>
    <property type="match status" value="1"/>
</dbReference>
<organism evidence="5 6">
    <name type="scientific">Notoacmeibacter marinus</name>
    <dbReference type="NCBI Taxonomy" id="1876515"/>
    <lineage>
        <taxon>Bacteria</taxon>
        <taxon>Pseudomonadati</taxon>
        <taxon>Pseudomonadota</taxon>
        <taxon>Alphaproteobacteria</taxon>
        <taxon>Hyphomicrobiales</taxon>
        <taxon>Notoacmeibacteraceae</taxon>
        <taxon>Notoacmeibacter</taxon>
    </lineage>
</organism>
<dbReference type="InterPro" id="IPR001633">
    <property type="entry name" value="EAL_dom"/>
</dbReference>
<dbReference type="FunFam" id="3.30.70.270:FF:000001">
    <property type="entry name" value="Diguanylate cyclase domain protein"/>
    <property type="match status" value="1"/>
</dbReference>
<feature type="transmembrane region" description="Helical" evidence="2">
    <location>
        <begin position="12"/>
        <end position="33"/>
    </location>
</feature>
<evidence type="ECO:0000313" key="6">
    <source>
        <dbReference type="Proteomes" id="UP000215405"/>
    </source>
</evidence>
<feature type="domain" description="EAL" evidence="3">
    <location>
        <begin position="396"/>
        <end position="647"/>
    </location>
</feature>
<reference evidence="6" key="1">
    <citation type="journal article" date="2017" name="Int. J. Syst. Evol. Microbiol.">
        <title>Notoacmeibacter marinus gen. nov., sp. nov., isolated from the gut of a limpet and proposal of Notoacmeibacteraceae fam. nov. in the order Rhizobiales of the class Alphaproteobacteria.</title>
        <authorList>
            <person name="Huang Z."/>
            <person name="Guo F."/>
            <person name="Lai Q."/>
        </authorList>
    </citation>
    <scope>NUCLEOTIDE SEQUENCE [LARGE SCALE GENOMIC DNA]</scope>
    <source>
        <strain evidence="6">XMTR2A4</strain>
    </source>
</reference>
<accession>A0A231V3K5</accession>
<feature type="region of interest" description="Disordered" evidence="1">
    <location>
        <begin position="652"/>
        <end position="678"/>
    </location>
</feature>
<name>A0A231V3K5_9HYPH</name>